<evidence type="ECO:0000313" key="4">
    <source>
        <dbReference type="Proteomes" id="UP000219327"/>
    </source>
</evidence>
<comment type="caution">
    <text evidence="3">The sequence shown here is derived from an EMBL/GenBank/DDBJ whole genome shotgun (WGS) entry which is preliminary data.</text>
</comment>
<dbReference type="InterPro" id="IPR012338">
    <property type="entry name" value="Beta-lactam/transpept-like"/>
</dbReference>
<dbReference type="Proteomes" id="UP000219327">
    <property type="component" value="Unassembled WGS sequence"/>
</dbReference>
<dbReference type="Gene3D" id="3.40.710.10">
    <property type="entry name" value="DD-peptidase/beta-lactamase superfamily"/>
    <property type="match status" value="1"/>
</dbReference>
<dbReference type="PANTHER" id="PTHR43283:SF7">
    <property type="entry name" value="BETA-LACTAMASE-RELATED DOMAIN-CONTAINING PROTEIN"/>
    <property type="match status" value="1"/>
</dbReference>
<dbReference type="PANTHER" id="PTHR43283">
    <property type="entry name" value="BETA-LACTAMASE-RELATED"/>
    <property type="match status" value="1"/>
</dbReference>
<dbReference type="Pfam" id="PF00144">
    <property type="entry name" value="Beta-lactamase"/>
    <property type="match status" value="1"/>
</dbReference>
<evidence type="ECO:0000259" key="2">
    <source>
        <dbReference type="Pfam" id="PF00144"/>
    </source>
</evidence>
<feature type="chain" id="PRO_5013037604" description="Beta-lactamase-related domain-containing protein" evidence="1">
    <location>
        <begin position="20"/>
        <end position="425"/>
    </location>
</feature>
<reference evidence="3 4" key="1">
    <citation type="submission" date="2017-08" db="EMBL/GenBank/DDBJ databases">
        <title>Fine stratification of microbial communities through a metagenomic profile of the photic zone.</title>
        <authorList>
            <person name="Haro-Moreno J.M."/>
            <person name="Lopez-Perez M."/>
            <person name="De La Torre J."/>
            <person name="Picazo A."/>
            <person name="Camacho A."/>
            <person name="Rodriguez-Valera F."/>
        </authorList>
    </citation>
    <scope>NUCLEOTIDE SEQUENCE [LARGE SCALE GENOMIC DNA]</scope>
    <source>
        <strain evidence="3">MED-G24</strain>
    </source>
</reference>
<dbReference type="InterPro" id="IPR001466">
    <property type="entry name" value="Beta-lactam-related"/>
</dbReference>
<name>A0A2A5WZR9_9GAMM</name>
<feature type="signal peptide" evidence="1">
    <location>
        <begin position="1"/>
        <end position="19"/>
    </location>
</feature>
<evidence type="ECO:0000313" key="3">
    <source>
        <dbReference type="EMBL" id="PDH41707.1"/>
    </source>
</evidence>
<proteinExistence type="predicted"/>
<dbReference type="SUPFAM" id="SSF56601">
    <property type="entry name" value="beta-lactamase/transpeptidase-like"/>
    <property type="match status" value="1"/>
</dbReference>
<protein>
    <recommendedName>
        <fullName evidence="2">Beta-lactamase-related domain-containing protein</fullName>
    </recommendedName>
</protein>
<dbReference type="InterPro" id="IPR050789">
    <property type="entry name" value="Diverse_Enzym_Activities"/>
</dbReference>
<dbReference type="EMBL" id="NTKD01000003">
    <property type="protein sequence ID" value="PDH41707.1"/>
    <property type="molecule type" value="Genomic_DNA"/>
</dbReference>
<accession>A0A2A5WZR9</accession>
<sequence>MVALTAIVTLSACLPTSVASNPHPGEAMFPRPSSVAETRLMIEGLPDDDVWWTANGKAMRWNNLNLARFLPIAPVYRSGQVSTLQYATNPDIAKAEVTARGITASLLDFLNDPTVTTTGFVILHKGNIVFEHYPRQTPHQKPIMWSVTKVLVSAVVAVLTDQGKIDPTSNIEYYIPEMAESAYAGITVRNLLDMATGLNCAEDYDDQNSCYYQLAVTLGDGYYTDDHPDNPYEVLPRMDIERVAPQGERFHYASVHTFVLGWIVEKVTGMPFQDALTKHIWSKIGAEHDAGILAPRFSVPITYGGLTAALRDTARFGLLFTPSATVVSDGHVLPDGYADRILKGSNPKLASGIPGIRHNTEQWDAVFDNDDMFKGGWAGQGLLVNPRKDIVAVWAGHMNDGGRSVGMLPILRDVLNRVYSDTGAD</sequence>
<dbReference type="Gene3D" id="1.20.58.710">
    <property type="match status" value="1"/>
</dbReference>
<organism evidence="3 4">
    <name type="scientific">OM182 bacterium MED-G24</name>
    <dbReference type="NCBI Taxonomy" id="1986255"/>
    <lineage>
        <taxon>Bacteria</taxon>
        <taxon>Pseudomonadati</taxon>
        <taxon>Pseudomonadota</taxon>
        <taxon>Gammaproteobacteria</taxon>
        <taxon>OMG group</taxon>
        <taxon>OM182 clade</taxon>
    </lineage>
</organism>
<dbReference type="AlphaFoldDB" id="A0A2A5WZR9"/>
<keyword evidence="1" id="KW-0732">Signal</keyword>
<feature type="domain" description="Beta-lactamase-related" evidence="2">
    <location>
        <begin position="120"/>
        <end position="394"/>
    </location>
</feature>
<gene>
    <name evidence="3" type="ORF">CNE99_01395</name>
</gene>
<evidence type="ECO:0000256" key="1">
    <source>
        <dbReference type="SAM" id="SignalP"/>
    </source>
</evidence>